<comment type="similarity">
    <text evidence="5">Belongs to the TonB-dependent receptor family.</text>
</comment>
<evidence type="ECO:0000256" key="5">
    <source>
        <dbReference type="PROSITE-ProRule" id="PRU01360"/>
    </source>
</evidence>
<dbReference type="FunFam" id="2.170.130.10:FF:000003">
    <property type="entry name" value="SusC/RagA family TonB-linked outer membrane protein"/>
    <property type="match status" value="1"/>
</dbReference>
<dbReference type="PROSITE" id="PS52016">
    <property type="entry name" value="TONB_DEPENDENT_REC_3"/>
    <property type="match status" value="1"/>
</dbReference>
<dbReference type="PANTHER" id="PTHR30069">
    <property type="entry name" value="TONB-DEPENDENT OUTER MEMBRANE RECEPTOR"/>
    <property type="match status" value="1"/>
</dbReference>
<dbReference type="InterPro" id="IPR039426">
    <property type="entry name" value="TonB-dep_rcpt-like"/>
</dbReference>
<keyword evidence="5" id="KW-1134">Transmembrane beta strand</keyword>
<evidence type="ECO:0000256" key="2">
    <source>
        <dbReference type="ARBA" id="ARBA00022729"/>
    </source>
</evidence>
<evidence type="ECO:0000256" key="3">
    <source>
        <dbReference type="ARBA" id="ARBA00023136"/>
    </source>
</evidence>
<reference evidence="7" key="1">
    <citation type="journal article" date="2021" name="PeerJ">
        <title>Extensive microbial diversity within the chicken gut microbiome revealed by metagenomics and culture.</title>
        <authorList>
            <person name="Gilroy R."/>
            <person name="Ravi A."/>
            <person name="Getino M."/>
            <person name="Pursley I."/>
            <person name="Horton D.L."/>
            <person name="Alikhan N.F."/>
            <person name="Baker D."/>
            <person name="Gharbi K."/>
            <person name="Hall N."/>
            <person name="Watson M."/>
            <person name="Adriaenssens E.M."/>
            <person name="Foster-Nyarko E."/>
            <person name="Jarju S."/>
            <person name="Secka A."/>
            <person name="Antonio M."/>
            <person name="Oren A."/>
            <person name="Chaudhuri R.R."/>
            <person name="La Ragione R."/>
            <person name="Hildebrand F."/>
            <person name="Pallen M.J."/>
        </authorList>
    </citation>
    <scope>NUCLEOTIDE SEQUENCE</scope>
    <source>
        <strain evidence="7">ChiGjej6B6-14162</strain>
    </source>
</reference>
<dbReference type="InterPro" id="IPR008969">
    <property type="entry name" value="CarboxyPept-like_regulatory"/>
</dbReference>
<keyword evidence="2" id="KW-0732">Signal</keyword>
<dbReference type="InterPro" id="IPR023996">
    <property type="entry name" value="TonB-dep_OMP_SusC/RagA"/>
</dbReference>
<dbReference type="NCBIfam" id="TIGR04056">
    <property type="entry name" value="OMP_RagA_SusC"/>
    <property type="match status" value="1"/>
</dbReference>
<dbReference type="Pfam" id="PF13715">
    <property type="entry name" value="CarbopepD_reg_2"/>
    <property type="match status" value="1"/>
</dbReference>
<dbReference type="GO" id="GO:0009279">
    <property type="term" value="C:cell outer membrane"/>
    <property type="evidence" value="ECO:0007669"/>
    <property type="project" value="UniProtKB-SubCell"/>
</dbReference>
<dbReference type="GO" id="GO:0044718">
    <property type="term" value="P:siderophore transmembrane transport"/>
    <property type="evidence" value="ECO:0007669"/>
    <property type="project" value="TreeGrafter"/>
</dbReference>
<dbReference type="GO" id="GO:0015344">
    <property type="term" value="F:siderophore uptake transmembrane transporter activity"/>
    <property type="evidence" value="ECO:0007669"/>
    <property type="project" value="TreeGrafter"/>
</dbReference>
<reference evidence="7" key="2">
    <citation type="submission" date="2021-04" db="EMBL/GenBank/DDBJ databases">
        <authorList>
            <person name="Gilroy R."/>
        </authorList>
    </citation>
    <scope>NUCLEOTIDE SEQUENCE</scope>
    <source>
        <strain evidence="7">ChiGjej6B6-14162</strain>
    </source>
</reference>
<dbReference type="SUPFAM" id="SSF49464">
    <property type="entry name" value="Carboxypeptidase regulatory domain-like"/>
    <property type="match status" value="1"/>
</dbReference>
<dbReference type="Pfam" id="PF07715">
    <property type="entry name" value="Plug"/>
    <property type="match status" value="1"/>
</dbReference>
<keyword evidence="3 5" id="KW-0472">Membrane</keyword>
<organism evidence="7 8">
    <name type="scientific">Candidatus Parabacteroides intestinipullorum</name>
    <dbReference type="NCBI Taxonomy" id="2838723"/>
    <lineage>
        <taxon>Bacteria</taxon>
        <taxon>Pseudomonadati</taxon>
        <taxon>Bacteroidota</taxon>
        <taxon>Bacteroidia</taxon>
        <taxon>Bacteroidales</taxon>
        <taxon>Tannerellaceae</taxon>
        <taxon>Parabacteroides</taxon>
    </lineage>
</organism>
<dbReference type="SUPFAM" id="SSF56935">
    <property type="entry name" value="Porins"/>
    <property type="match status" value="1"/>
</dbReference>
<evidence type="ECO:0000313" key="8">
    <source>
        <dbReference type="Proteomes" id="UP000886740"/>
    </source>
</evidence>
<keyword evidence="1 5" id="KW-0813">Transport</keyword>
<dbReference type="Gene3D" id="2.60.40.1120">
    <property type="entry name" value="Carboxypeptidase-like, regulatory domain"/>
    <property type="match status" value="1"/>
</dbReference>
<dbReference type="InterPro" id="IPR037066">
    <property type="entry name" value="Plug_dom_sf"/>
</dbReference>
<dbReference type="NCBIfam" id="TIGR04057">
    <property type="entry name" value="SusC_RagA_signa"/>
    <property type="match status" value="1"/>
</dbReference>
<sequence>MMKEIEEQTDLRFFYSGSLVDVNKVVTIDMKDKNLSEVLSQLFSPTNINWRISGNQILLFSKVKEGTKQVPDRKVLVKGVVVDASGIPLIGVNIKEKGTNNGTITDMDGGFSLTVSGKKAVLQMSYVGYAMKEIQVGQETSFKIVMEEDTKTLSEVVVVGYGTQKKVNLTGSVAVAAPEDIKLRPISSVSNGLQGLLPGVTVVSSTGLPGQSSSTIRIRGVGTTGNADPLILIDGVEGDINLLNPEDIESLSVLKDAASASIYGARGANGVILVTTKNVGGKEAKPTINLNGYYGLQTPTRLPEMVDAATYIKMDMEATKNVGKPANYTEAHLQKVLDGSDPDYFSNTNWIDQLYRGSAPQQNYNLNVSGKSKGMGYYIISG</sequence>
<accession>A0A9D1X6T2</accession>
<dbReference type="InterPro" id="IPR011662">
    <property type="entry name" value="Secretin/TonB_short_N"/>
</dbReference>
<evidence type="ECO:0000256" key="4">
    <source>
        <dbReference type="ARBA" id="ARBA00023237"/>
    </source>
</evidence>
<evidence type="ECO:0000256" key="1">
    <source>
        <dbReference type="ARBA" id="ARBA00022448"/>
    </source>
</evidence>
<name>A0A9D1X6T2_9BACT</name>
<feature type="domain" description="Secretin/TonB short N-terminal" evidence="6">
    <location>
        <begin position="11"/>
        <end position="62"/>
    </location>
</feature>
<dbReference type="AlphaFoldDB" id="A0A9D1X6T2"/>
<dbReference type="Gene3D" id="2.170.130.10">
    <property type="entry name" value="TonB-dependent receptor, plug domain"/>
    <property type="match status" value="1"/>
</dbReference>
<dbReference type="SMART" id="SM00965">
    <property type="entry name" value="STN"/>
    <property type="match status" value="1"/>
</dbReference>
<gene>
    <name evidence="7" type="ORF">H9977_02800</name>
</gene>
<comment type="caution">
    <text evidence="7">The sequence shown here is derived from an EMBL/GenBank/DDBJ whole genome shotgun (WGS) entry which is preliminary data.</text>
</comment>
<proteinExistence type="inferred from homology"/>
<keyword evidence="4 5" id="KW-0998">Cell outer membrane</keyword>
<keyword evidence="5" id="KW-0812">Transmembrane</keyword>
<evidence type="ECO:0000259" key="6">
    <source>
        <dbReference type="SMART" id="SM00965"/>
    </source>
</evidence>
<evidence type="ECO:0000313" key="7">
    <source>
        <dbReference type="EMBL" id="HIX73959.1"/>
    </source>
</evidence>
<dbReference type="PANTHER" id="PTHR30069:SF29">
    <property type="entry name" value="HEMOGLOBIN AND HEMOGLOBIN-HAPTOGLOBIN-BINDING PROTEIN 1-RELATED"/>
    <property type="match status" value="1"/>
</dbReference>
<protein>
    <submittedName>
        <fullName evidence="7">SusC/RagA family TonB-linked outer membrane protein</fullName>
    </submittedName>
</protein>
<dbReference type="Proteomes" id="UP000886740">
    <property type="component" value="Unassembled WGS sequence"/>
</dbReference>
<dbReference type="InterPro" id="IPR012910">
    <property type="entry name" value="Plug_dom"/>
</dbReference>
<dbReference type="EMBL" id="DXEL01000024">
    <property type="protein sequence ID" value="HIX73959.1"/>
    <property type="molecule type" value="Genomic_DNA"/>
</dbReference>
<comment type="subcellular location">
    <subcellularLocation>
        <location evidence="5">Cell outer membrane</location>
        <topology evidence="5">Multi-pass membrane protein</topology>
    </subcellularLocation>
</comment>
<dbReference type="InterPro" id="IPR023997">
    <property type="entry name" value="TonB-dep_OMP_SusC/RagA_CS"/>
</dbReference>
<dbReference type="Pfam" id="PF07660">
    <property type="entry name" value="STN"/>
    <property type="match status" value="1"/>
</dbReference>
<dbReference type="FunFam" id="2.60.40.1120:FF:000003">
    <property type="entry name" value="Outer membrane protein Omp121"/>
    <property type="match status" value="1"/>
</dbReference>